<dbReference type="GO" id="GO:0006310">
    <property type="term" value="P:DNA recombination"/>
    <property type="evidence" value="ECO:0007669"/>
    <property type="project" value="UniProtKB-UniRule"/>
</dbReference>
<dbReference type="EMBL" id="OX365915">
    <property type="protein sequence ID" value="CAI4058100.1"/>
    <property type="molecule type" value="Genomic_DNA"/>
</dbReference>
<dbReference type="GO" id="GO:0005634">
    <property type="term" value="C:nucleus"/>
    <property type="evidence" value="ECO:0007669"/>
    <property type="project" value="UniProtKB-SubCell"/>
</dbReference>
<feature type="domain" description="Non-structural maintenance of chromosome element 4 C-terminal" evidence="9">
    <location>
        <begin position="323"/>
        <end position="418"/>
    </location>
</feature>
<dbReference type="PANTHER" id="PTHR16140">
    <property type="entry name" value="NON-STRUCTURAL MAINTENANCE OF CHROMOSOMES ELEMENT 4"/>
    <property type="match status" value="1"/>
</dbReference>
<gene>
    <name evidence="11" type="primary">SUVC04G1400</name>
    <name evidence="11" type="ORF">SUVC_04G1400</name>
</gene>
<dbReference type="PANTHER" id="PTHR16140:SF0">
    <property type="entry name" value="NON-STRUCTURAL MAINTENANCE OF CHROMOSOMES ELEMENT 4"/>
    <property type="match status" value="1"/>
</dbReference>
<dbReference type="Pfam" id="PF15412">
    <property type="entry name" value="Nse4-Nse3_bdg"/>
    <property type="match status" value="1"/>
</dbReference>
<evidence type="ECO:0000256" key="8">
    <source>
        <dbReference type="SAM" id="MobiDB-lite"/>
    </source>
</evidence>
<evidence type="ECO:0000259" key="9">
    <source>
        <dbReference type="Pfam" id="PF08743"/>
    </source>
</evidence>
<feature type="region of interest" description="Disordered" evidence="8">
    <location>
        <begin position="187"/>
        <end position="213"/>
    </location>
</feature>
<dbReference type="Proteomes" id="UP001162090">
    <property type="component" value="Chromosome 4"/>
</dbReference>
<evidence type="ECO:0000313" key="11">
    <source>
        <dbReference type="EMBL" id="CAI4058100.1"/>
    </source>
</evidence>
<protein>
    <recommendedName>
        <fullName evidence="7">Non-structural maintenance of chromosomes element 4</fullName>
    </recommendedName>
</protein>
<organism evidence="11 12">
    <name type="scientific">Saccharomyces uvarum</name>
    <name type="common">Yeast</name>
    <name type="synonym">Saccharomyces bayanus var. uvarum</name>
    <dbReference type="NCBI Taxonomy" id="230603"/>
    <lineage>
        <taxon>Eukaryota</taxon>
        <taxon>Fungi</taxon>
        <taxon>Dikarya</taxon>
        <taxon>Ascomycota</taxon>
        <taxon>Saccharomycotina</taxon>
        <taxon>Saccharomycetes</taxon>
        <taxon>Saccharomycetales</taxon>
        <taxon>Saccharomycetaceae</taxon>
        <taxon>Saccharomyces</taxon>
    </lineage>
</organism>
<sequence length="419" mass="48216">MIQRLEFAKRASNRYHMSSTVVSRKRRASAAAEQDNAGDARKHRKNSKRDDKNSSAKDGDPQLEFKVLQGYRDLEGEIHKGRAQVARTGDIGVAMDNLDTVDTLFNQVVGIRNNGLFAHDARAMVSISELAQISVRNLKFDDSRSMVNLEDIVNSMKRYMLKEHFKLNNITENRNDLTLDVDNRSISEQEEQEGEDEDGVAGGDHTNKSTSSFKATSMRHSYLQQFSHHNDFSQFNWFRMGALYNVVSKDPPMVDHLMGPLSVERKAKVFTQRRRNNDQIGEKITAEKITQNSLNSTQQETTPEQVKKCFKKLSKKIGPEGSISLFKFIIDPNSFPKSIENLFYTSFLIKEGKLMMEHDKEGLPTVRIKQSINHTDPRSKEIEKQRRRDAHQNHIIFQMDMLTWRKLIQKFNITSSFLD</sequence>
<evidence type="ECO:0000256" key="7">
    <source>
        <dbReference type="RuleBase" id="RU365071"/>
    </source>
</evidence>
<comment type="subunit">
    <text evidence="7">Component of the SMC5-SMC6 complex.</text>
</comment>
<evidence type="ECO:0000256" key="2">
    <source>
        <dbReference type="ARBA" id="ARBA00008997"/>
    </source>
</evidence>
<proteinExistence type="inferred from homology"/>
<keyword evidence="3 7" id="KW-0227">DNA damage</keyword>
<comment type="subcellular location">
    <subcellularLocation>
        <location evidence="1 7">Nucleus</location>
    </subcellularLocation>
</comment>
<evidence type="ECO:0000259" key="10">
    <source>
        <dbReference type="Pfam" id="PF15412"/>
    </source>
</evidence>
<dbReference type="GO" id="GO:0030915">
    <property type="term" value="C:Smc5-Smc6 complex"/>
    <property type="evidence" value="ECO:0007669"/>
    <property type="project" value="UniProtKB-UniRule"/>
</dbReference>
<keyword evidence="6 7" id="KW-0539">Nucleus</keyword>
<name>A0AA35JFW6_SACUV</name>
<dbReference type="Pfam" id="PF08743">
    <property type="entry name" value="Nse4_C"/>
    <property type="match status" value="1"/>
</dbReference>
<feature type="region of interest" description="Disordered" evidence="8">
    <location>
        <begin position="18"/>
        <end position="61"/>
    </location>
</feature>
<dbReference type="AlphaFoldDB" id="A0AA35JFW6"/>
<feature type="domain" description="Nse4/EID protein Nse3/MAGE-binding" evidence="10">
    <location>
        <begin position="120"/>
        <end position="173"/>
    </location>
</feature>
<keyword evidence="4 7" id="KW-0233">DNA recombination</keyword>
<accession>A0AA35JFW6</accession>
<evidence type="ECO:0000256" key="6">
    <source>
        <dbReference type="ARBA" id="ARBA00023242"/>
    </source>
</evidence>
<evidence type="ECO:0000256" key="3">
    <source>
        <dbReference type="ARBA" id="ARBA00022763"/>
    </source>
</evidence>
<feature type="compositionally biased region" description="Acidic residues" evidence="8">
    <location>
        <begin position="188"/>
        <end position="199"/>
    </location>
</feature>
<dbReference type="InterPro" id="IPR027786">
    <property type="entry name" value="Nse4/EID"/>
</dbReference>
<comment type="similarity">
    <text evidence="2 7">Belongs to the NSE4 family.</text>
</comment>
<comment type="function">
    <text evidence="7">Component of the SMC5-SMC6 complex, that promotes sister chromatid alignment after DNA damage and facilitates double-stranded DNA breaks (DSBs) repair via homologous recombination between sister chromatids.</text>
</comment>
<dbReference type="InterPro" id="IPR029225">
    <property type="entry name" value="Nse4_Nse3-bd"/>
</dbReference>
<dbReference type="GO" id="GO:0006281">
    <property type="term" value="P:DNA repair"/>
    <property type="evidence" value="ECO:0007669"/>
    <property type="project" value="UniProtKB-UniRule"/>
</dbReference>
<dbReference type="InterPro" id="IPR014854">
    <property type="entry name" value="Nse4_C"/>
</dbReference>
<evidence type="ECO:0000256" key="4">
    <source>
        <dbReference type="ARBA" id="ARBA00023172"/>
    </source>
</evidence>
<evidence type="ECO:0000256" key="5">
    <source>
        <dbReference type="ARBA" id="ARBA00023204"/>
    </source>
</evidence>
<reference evidence="11" key="1">
    <citation type="submission" date="2022-10" db="EMBL/GenBank/DDBJ databases">
        <authorList>
            <person name="Byrne P K."/>
        </authorList>
    </citation>
    <scope>NUCLEOTIDE SEQUENCE</scope>
    <source>
        <strain evidence="11">CBS7001</strain>
    </source>
</reference>
<feature type="compositionally biased region" description="Basic and acidic residues" evidence="8">
    <location>
        <begin position="48"/>
        <end position="60"/>
    </location>
</feature>
<keyword evidence="5 7" id="KW-0234">DNA repair</keyword>
<evidence type="ECO:0000313" key="12">
    <source>
        <dbReference type="Proteomes" id="UP001162090"/>
    </source>
</evidence>
<evidence type="ECO:0000256" key="1">
    <source>
        <dbReference type="ARBA" id="ARBA00004123"/>
    </source>
</evidence>